<evidence type="ECO:0008006" key="3">
    <source>
        <dbReference type="Google" id="ProtNLM"/>
    </source>
</evidence>
<evidence type="ECO:0000256" key="1">
    <source>
        <dbReference type="SAM" id="SignalP"/>
    </source>
</evidence>
<sequence length="466" mass="51833">MFKLCRSLLTLALLLVAIMMLLTGCAQFDSKATESVSVRVIVKSTENEEVEKVSPGLSAYSNILENIVITVENEQGEVVYQYVESDLSTTEFQVSLPRYGNYKFTVEAKDFDKTTFMRASNTVFVGSQSQTVVLYYTYFNPYGTYYTYYKAYVLPIYKSLYKIIPFFEYSNISSNRWTRATPALYEVRKASSGYPSIVLIHGIDSSEISGLWSNYKKDIVNKWSSYVPKQYGLYFFAYPTLDVPLDVSASVLIQSINTLGSTLKTKFYFFAHSMGGLVLRYALQNPVFRTYVAKVIFSGTPHIGSPLGNLVVMDKNKLSSRSDWDLIKNALILANMGGVFVEAPNYRYLVYGVQHPSIPTGVTYKTFAGVVPYSDLSSMISAAWSNGVTNTLGHAIVAALMAKVFGSDFSKSDGAVPLQSASALANTEVINGFTHYDLAINPTIISKAMNFFFNVTLSIPEEQNSN</sequence>
<dbReference type="InterPro" id="IPR029058">
    <property type="entry name" value="AB_hydrolase_fold"/>
</dbReference>
<dbReference type="EMBL" id="DSZZ01000465">
    <property type="protein sequence ID" value="HGU53812.1"/>
    <property type="molecule type" value="Genomic_DNA"/>
</dbReference>
<dbReference type="PROSITE" id="PS51257">
    <property type="entry name" value="PROKAR_LIPOPROTEIN"/>
    <property type="match status" value="1"/>
</dbReference>
<keyword evidence="1" id="KW-0732">Signal</keyword>
<comment type="caution">
    <text evidence="2">The sequence shown here is derived from an EMBL/GenBank/DDBJ whole genome shotgun (WGS) entry which is preliminary data.</text>
</comment>
<dbReference type="AlphaFoldDB" id="A0A7V4KEW7"/>
<dbReference type="SUPFAM" id="SSF53474">
    <property type="entry name" value="alpha/beta-Hydrolases"/>
    <property type="match status" value="1"/>
</dbReference>
<feature type="signal peptide" evidence="1">
    <location>
        <begin position="1"/>
        <end position="28"/>
    </location>
</feature>
<accession>A0A7V4KEW7</accession>
<dbReference type="Gene3D" id="3.40.50.1820">
    <property type="entry name" value="alpha/beta hydrolase"/>
    <property type="match status" value="1"/>
</dbReference>
<name>A0A7V4KEW7_FERPE</name>
<protein>
    <recommendedName>
        <fullName evidence="3">Alpha/beta hydrolase</fullName>
    </recommendedName>
</protein>
<reference evidence="2" key="1">
    <citation type="journal article" date="2020" name="mSystems">
        <title>Genome- and Community-Level Interaction Insights into Carbon Utilization and Element Cycling Functions of Hydrothermarchaeota in Hydrothermal Sediment.</title>
        <authorList>
            <person name="Zhou Z."/>
            <person name="Liu Y."/>
            <person name="Xu W."/>
            <person name="Pan J."/>
            <person name="Luo Z.H."/>
            <person name="Li M."/>
        </authorList>
    </citation>
    <scope>NUCLEOTIDE SEQUENCE [LARGE SCALE GENOMIC DNA]</scope>
    <source>
        <strain evidence="2">SpSt-61</strain>
    </source>
</reference>
<feature type="chain" id="PRO_5030790718" description="Alpha/beta hydrolase" evidence="1">
    <location>
        <begin position="29"/>
        <end position="466"/>
    </location>
</feature>
<organism evidence="2">
    <name type="scientific">Fervidobacterium pennivorans</name>
    <dbReference type="NCBI Taxonomy" id="93466"/>
    <lineage>
        <taxon>Bacteria</taxon>
        <taxon>Thermotogati</taxon>
        <taxon>Thermotogota</taxon>
        <taxon>Thermotogae</taxon>
        <taxon>Thermotogales</taxon>
        <taxon>Fervidobacteriaceae</taxon>
        <taxon>Fervidobacterium</taxon>
    </lineage>
</organism>
<gene>
    <name evidence="2" type="ORF">ENT78_09890</name>
</gene>
<proteinExistence type="predicted"/>
<evidence type="ECO:0000313" key="2">
    <source>
        <dbReference type="EMBL" id="HGU53812.1"/>
    </source>
</evidence>